<proteinExistence type="predicted"/>
<reference evidence="1 2" key="1">
    <citation type="submission" date="2018-11" db="EMBL/GenBank/DDBJ databases">
        <authorList>
            <consortium name="Pathogen Informatics"/>
        </authorList>
    </citation>
    <scope>NUCLEOTIDE SEQUENCE [LARGE SCALE GENOMIC DNA]</scope>
    <source>
        <strain evidence="1 2">MHpl1</strain>
    </source>
</reference>
<gene>
    <name evidence="1" type="ORF">HPLM_LOCUS17345</name>
</gene>
<evidence type="ECO:0000313" key="2">
    <source>
        <dbReference type="Proteomes" id="UP000268014"/>
    </source>
</evidence>
<dbReference type="Proteomes" id="UP000268014">
    <property type="component" value="Unassembled WGS sequence"/>
</dbReference>
<dbReference type="EMBL" id="UZAF01019912">
    <property type="protein sequence ID" value="VDO64680.1"/>
    <property type="molecule type" value="Genomic_DNA"/>
</dbReference>
<protein>
    <submittedName>
        <fullName evidence="1">Uncharacterized protein</fullName>
    </submittedName>
</protein>
<sequence>MAFLPFHHTVDVYPLHRIPYPCFPFPSFHSFQYSPDVQPVLHILCPTSPTSSYRFHLGLVDVFLHHRIVDLVNSFLFLILTSSKLPFCWGSSIRPDESLGGTLEAGIVTLEVGVFIWSAVYKFGTFSYRLPLGSTANSLKDQSKIVGDSVGLIVTHNLPGELIVSIRSADRDRGNEKYGIGSRSTRAPVDDVSLRKSISVSFGIFLGLRLLASLVMVVSGRIS</sequence>
<accession>A0A3P7WU14</accession>
<dbReference type="AlphaFoldDB" id="A0A3P7WU14"/>
<keyword evidence="2" id="KW-1185">Reference proteome</keyword>
<evidence type="ECO:0000313" key="1">
    <source>
        <dbReference type="EMBL" id="VDO64680.1"/>
    </source>
</evidence>
<organism evidence="1 2">
    <name type="scientific">Haemonchus placei</name>
    <name type="common">Barber's pole worm</name>
    <dbReference type="NCBI Taxonomy" id="6290"/>
    <lineage>
        <taxon>Eukaryota</taxon>
        <taxon>Metazoa</taxon>
        <taxon>Ecdysozoa</taxon>
        <taxon>Nematoda</taxon>
        <taxon>Chromadorea</taxon>
        <taxon>Rhabditida</taxon>
        <taxon>Rhabditina</taxon>
        <taxon>Rhabditomorpha</taxon>
        <taxon>Strongyloidea</taxon>
        <taxon>Trichostrongylidae</taxon>
        <taxon>Haemonchus</taxon>
    </lineage>
</organism>
<name>A0A3P7WU14_HAEPC</name>